<dbReference type="CDD" id="cd11599">
    <property type="entry name" value="HDAC_classII_2"/>
    <property type="match status" value="1"/>
</dbReference>
<dbReference type="PANTHER" id="PTHR10625:SF10">
    <property type="entry name" value="HISTONE DEACETYLASE HDAC1"/>
    <property type="match status" value="1"/>
</dbReference>
<organism evidence="3 4">
    <name type="scientific">Limibacillus halophilus</name>
    <dbReference type="NCBI Taxonomy" id="1579333"/>
    <lineage>
        <taxon>Bacteria</taxon>
        <taxon>Pseudomonadati</taxon>
        <taxon>Pseudomonadota</taxon>
        <taxon>Alphaproteobacteria</taxon>
        <taxon>Rhodospirillales</taxon>
        <taxon>Rhodovibrionaceae</taxon>
        <taxon>Limibacillus</taxon>
    </lineage>
</organism>
<dbReference type="Gene3D" id="3.40.800.20">
    <property type="entry name" value="Histone deacetylase domain"/>
    <property type="match status" value="1"/>
</dbReference>
<dbReference type="InterPro" id="IPR023696">
    <property type="entry name" value="Ureohydrolase_dom_sf"/>
</dbReference>
<comment type="similarity">
    <text evidence="1">Belongs to the histone deacetylase family.</text>
</comment>
<evidence type="ECO:0000313" key="3">
    <source>
        <dbReference type="EMBL" id="MBB3065104.1"/>
    </source>
</evidence>
<dbReference type="GO" id="GO:0004407">
    <property type="term" value="F:histone deacetylase activity"/>
    <property type="evidence" value="ECO:0007669"/>
    <property type="project" value="TreeGrafter"/>
</dbReference>
<dbReference type="AlphaFoldDB" id="A0A839STM7"/>
<comment type="caution">
    <text evidence="3">The sequence shown here is derived from an EMBL/GenBank/DDBJ whole genome shotgun (WGS) entry which is preliminary data.</text>
</comment>
<dbReference type="PANTHER" id="PTHR10625">
    <property type="entry name" value="HISTONE DEACETYLASE HDAC1-RELATED"/>
    <property type="match status" value="1"/>
</dbReference>
<feature type="domain" description="Histone deacetylase" evidence="2">
    <location>
        <begin position="20"/>
        <end position="307"/>
    </location>
</feature>
<evidence type="ECO:0000256" key="1">
    <source>
        <dbReference type="ARBA" id="ARBA00005947"/>
    </source>
</evidence>
<dbReference type="EMBL" id="JACHXA010000003">
    <property type="protein sequence ID" value="MBB3065104.1"/>
    <property type="molecule type" value="Genomic_DNA"/>
</dbReference>
<dbReference type="Pfam" id="PF00850">
    <property type="entry name" value="Hist_deacetyl"/>
    <property type="match status" value="1"/>
</dbReference>
<accession>A0A839STM7</accession>
<evidence type="ECO:0000313" key="4">
    <source>
        <dbReference type="Proteomes" id="UP000581135"/>
    </source>
</evidence>
<dbReference type="Proteomes" id="UP000581135">
    <property type="component" value="Unassembled WGS sequence"/>
</dbReference>
<gene>
    <name evidence="3" type="ORF">FHR98_001383</name>
</gene>
<dbReference type="InterPro" id="IPR023801">
    <property type="entry name" value="His_deacetylse_dom"/>
</dbReference>
<protein>
    <submittedName>
        <fullName evidence="3">Acetoin utilization deacetylase AcuC-like enzyme</fullName>
    </submittedName>
</protein>
<reference evidence="3 4" key="1">
    <citation type="submission" date="2020-08" db="EMBL/GenBank/DDBJ databases">
        <title>Genomic Encyclopedia of Type Strains, Phase III (KMG-III): the genomes of soil and plant-associated and newly described type strains.</title>
        <authorList>
            <person name="Whitman W."/>
        </authorList>
    </citation>
    <scope>NUCLEOTIDE SEQUENCE [LARGE SCALE GENOMIC DNA]</scope>
    <source>
        <strain evidence="3 4">CECT 8803</strain>
    </source>
</reference>
<dbReference type="SUPFAM" id="SSF52768">
    <property type="entry name" value="Arginase/deacetylase"/>
    <property type="match status" value="1"/>
</dbReference>
<proteinExistence type="inferred from homology"/>
<keyword evidence="4" id="KW-1185">Reference proteome</keyword>
<evidence type="ECO:0000259" key="2">
    <source>
        <dbReference type="Pfam" id="PF00850"/>
    </source>
</evidence>
<dbReference type="InterPro" id="IPR000286">
    <property type="entry name" value="HDACs"/>
</dbReference>
<dbReference type="RefSeq" id="WP_183415910.1">
    <property type="nucleotide sequence ID" value="NZ_JACHXA010000003.1"/>
</dbReference>
<name>A0A839STM7_9PROT</name>
<sequence>MTTLLYSHQACLAHDTGTMHPESPARLDAVIAALEEPGFEVLVRRDAPLAERKTLELAHSAEYVARIFADLPKRGLRALDGGDTLVSPGSGEAALRAAGALAAAVDAVVAEEARNAFCAVRPPGHHAERQTAMGFCLFNNVAIGALHARVVHGCRRVAVVDFDVHHGNGTQDIFWDDPDLMLFSTHQMPLYPGTGAATESGCNHNIVNLPLPPMAGSQQFRQAMNDSVFPRLTRFNPDFILISAGFDAHTDDPLASLCLHEDDFSWVTCEIAAIADQVCGGRVVSTLEGGYDLESLARSAAAHVKALMNA</sequence>
<dbReference type="PRINTS" id="PR01270">
    <property type="entry name" value="HDASUPER"/>
</dbReference>
<dbReference type="InterPro" id="IPR037138">
    <property type="entry name" value="His_deacetylse_dom_sf"/>
</dbReference>
<dbReference type="GO" id="GO:0040029">
    <property type="term" value="P:epigenetic regulation of gene expression"/>
    <property type="evidence" value="ECO:0007669"/>
    <property type="project" value="TreeGrafter"/>
</dbReference>